<dbReference type="PANTHER" id="PTHR11236">
    <property type="entry name" value="AMINOBENZOATE/ANTHRANILATE SYNTHASE"/>
    <property type="match status" value="1"/>
</dbReference>
<dbReference type="eggNOG" id="COG0147">
    <property type="taxonomic scope" value="Bacteria"/>
</dbReference>
<accession>A0A0H3K2P5</accession>
<evidence type="ECO:0000256" key="1">
    <source>
        <dbReference type="ARBA" id="ARBA00013139"/>
    </source>
</evidence>
<dbReference type="KEGG" id="syc:syc0220_c"/>
<reference evidence="5 6" key="1">
    <citation type="journal article" date="2007" name="Photosyn. Res.">
        <title>Complete nucleotide sequence of the freshwater unicellular cyanobacterium Synechococcus elongatus PCC 6301 chromosome: gene content and organization.</title>
        <authorList>
            <person name="Sugita C."/>
            <person name="Ogata K."/>
            <person name="Shikata M."/>
            <person name="Jikuya H."/>
            <person name="Takano J."/>
            <person name="Furumichi M."/>
            <person name="Kanehisa M."/>
            <person name="Omata T."/>
            <person name="Sugiura M."/>
            <person name="Sugita M."/>
        </authorList>
    </citation>
    <scope>NUCLEOTIDE SEQUENCE [LARGE SCALE GENOMIC DNA]</scope>
    <source>
        <strain evidence="6">ATCC 27144 / PCC 6301 / SAUG 1402/1</strain>
    </source>
</reference>
<dbReference type="SUPFAM" id="SSF56322">
    <property type="entry name" value="ADC synthase"/>
    <property type="match status" value="1"/>
</dbReference>
<evidence type="ECO:0000259" key="3">
    <source>
        <dbReference type="Pfam" id="PF00425"/>
    </source>
</evidence>
<dbReference type="RefSeq" id="WP_011242534.1">
    <property type="nucleotide sequence ID" value="NC_006576.1"/>
</dbReference>
<proteinExistence type="predicted"/>
<dbReference type="InterPro" id="IPR005801">
    <property type="entry name" value="ADC_synthase"/>
</dbReference>
<sequence>MTAIARRVVQPLVREIAWCDPQQAFAPFAQDPHAVLLDLGEPATPESRYAYLCLSPYATQRGDRLVTEADPFQALATSLATVDWQTNSDSDLPPFQSGICGFLSYECGAWLERLPTPKPVEPRLPLWSLSLYDLVVACDRQQRRTWIFSSGLPLQDPRDRQQRAEQRLQWVCDRLQSALPSQSPDWQPQADWQALQTEADFCQAVDQVKCHIRAGDIFQANLTTAFRASQPKDLSPWQLYRRLYQLSPEPFSAYFAGGDFQLLSVSPERFLRLDRDGWVETRPIKGTRPRSADPAHDRQLATELQASEKDRAENVMIVDLLRNDLGRVRRPRSIQVPQLCQLESYEHVHHLTSQVIGQLRSGLTAVDLLRATFPGGSITGAPKIRSMEIIHELEPIPRQAYCGSLFWLGFDGSLDASILIRTLQISQGQVLAQAGCGIVADSDPLDECAEMQVKVQPLLRSLQPS</sequence>
<keyword evidence="2" id="KW-0808">Transferase</keyword>
<organism evidence="5 6">
    <name type="scientific">Synechococcus sp. (strain ATCC 27144 / PCC 6301 / SAUG 1402/1)</name>
    <name type="common">Anacystis nidulans</name>
    <dbReference type="NCBI Taxonomy" id="269084"/>
    <lineage>
        <taxon>Bacteria</taxon>
        <taxon>Bacillati</taxon>
        <taxon>Cyanobacteriota</taxon>
        <taxon>Cyanophyceae</taxon>
        <taxon>Synechococcales</taxon>
        <taxon>Synechococcaceae</taxon>
        <taxon>Synechococcus</taxon>
    </lineage>
</organism>
<name>A0A0H3K2P5_SYNP6</name>
<evidence type="ECO:0000313" key="6">
    <source>
        <dbReference type="Proteomes" id="UP000001175"/>
    </source>
</evidence>
<protein>
    <recommendedName>
        <fullName evidence="1">aminodeoxychorismate synthase</fullName>
        <ecNumber evidence="1">2.6.1.85</ecNumber>
    </recommendedName>
</protein>
<gene>
    <name evidence="5" type="primary">trpE</name>
    <name evidence="5" type="ordered locus">syc0220_c</name>
</gene>
<dbReference type="Gene3D" id="3.60.120.10">
    <property type="entry name" value="Anthranilate synthase"/>
    <property type="match status" value="1"/>
</dbReference>
<dbReference type="EMBL" id="AP008231">
    <property type="protein sequence ID" value="BAD78410.1"/>
    <property type="molecule type" value="Genomic_DNA"/>
</dbReference>
<dbReference type="PRINTS" id="PR00095">
    <property type="entry name" value="ANTSNTHASEI"/>
</dbReference>
<evidence type="ECO:0000259" key="4">
    <source>
        <dbReference type="Pfam" id="PF04715"/>
    </source>
</evidence>
<dbReference type="NCBIfam" id="TIGR00553">
    <property type="entry name" value="pabB"/>
    <property type="match status" value="1"/>
</dbReference>
<feature type="domain" description="Anthranilate synthase component I N-terminal" evidence="4">
    <location>
        <begin position="18"/>
        <end position="147"/>
    </location>
</feature>
<dbReference type="Pfam" id="PF04715">
    <property type="entry name" value="Anth_synt_I_N"/>
    <property type="match status" value="1"/>
</dbReference>
<feature type="domain" description="Chorismate-utilising enzyme C-terminal" evidence="3">
    <location>
        <begin position="198"/>
        <end position="454"/>
    </location>
</feature>
<evidence type="ECO:0000313" key="5">
    <source>
        <dbReference type="EMBL" id="BAD78410.1"/>
    </source>
</evidence>
<dbReference type="InterPro" id="IPR015890">
    <property type="entry name" value="Chorismate_C"/>
</dbReference>
<dbReference type="GO" id="GO:0009396">
    <property type="term" value="P:folic acid-containing compound biosynthetic process"/>
    <property type="evidence" value="ECO:0007669"/>
    <property type="project" value="InterPro"/>
</dbReference>
<dbReference type="Proteomes" id="UP000001175">
    <property type="component" value="Chromosome"/>
</dbReference>
<dbReference type="InterPro" id="IPR006805">
    <property type="entry name" value="Anth_synth_I_N"/>
</dbReference>
<dbReference type="InterPro" id="IPR005802">
    <property type="entry name" value="ADC_synth_comp_1"/>
</dbReference>
<dbReference type="GO" id="GO:0000162">
    <property type="term" value="P:L-tryptophan biosynthetic process"/>
    <property type="evidence" value="ECO:0007669"/>
    <property type="project" value="TreeGrafter"/>
</dbReference>
<dbReference type="InterPro" id="IPR019999">
    <property type="entry name" value="Anth_synth_I-like"/>
</dbReference>
<dbReference type="AlphaFoldDB" id="A0A0H3K2P5"/>
<dbReference type="EC" id="2.6.1.85" evidence="1"/>
<dbReference type="PANTHER" id="PTHR11236:SF50">
    <property type="entry name" value="AMINODEOXYCHORISMATE SYNTHASE COMPONENT 1"/>
    <property type="match status" value="1"/>
</dbReference>
<dbReference type="Pfam" id="PF00425">
    <property type="entry name" value="Chorismate_bind"/>
    <property type="match status" value="1"/>
</dbReference>
<dbReference type="GO" id="GO:0046820">
    <property type="term" value="F:4-amino-4-deoxychorismate synthase activity"/>
    <property type="evidence" value="ECO:0007669"/>
    <property type="project" value="UniProtKB-EC"/>
</dbReference>
<evidence type="ECO:0000256" key="2">
    <source>
        <dbReference type="ARBA" id="ARBA00022679"/>
    </source>
</evidence>